<dbReference type="Pfam" id="PF04967">
    <property type="entry name" value="HTH_10"/>
    <property type="match status" value="1"/>
</dbReference>
<dbReference type="OrthoDB" id="202021at2157"/>
<name>L0JU39_9EURY</name>
<keyword evidence="6" id="KW-1185">Reference proteome</keyword>
<evidence type="ECO:0000259" key="4">
    <source>
        <dbReference type="Pfam" id="PF15915"/>
    </source>
</evidence>
<dbReference type="Proteomes" id="UP000010878">
    <property type="component" value="Chromosome"/>
</dbReference>
<dbReference type="GeneID" id="14405700"/>
<accession>L0JU39</accession>
<dbReference type="InterPro" id="IPR031803">
    <property type="entry name" value="BAT_GAF/HTH-assoc"/>
</dbReference>
<dbReference type="HOGENOM" id="CLU_076274_1_0_2"/>
<dbReference type="eggNOG" id="arCOG02280">
    <property type="taxonomic scope" value="Archaea"/>
</dbReference>
<gene>
    <name evidence="5" type="ORF">Natoc_0672</name>
</gene>
<dbReference type="KEGG" id="nou:Natoc_0672"/>
<dbReference type="PANTHER" id="PTHR34236">
    <property type="entry name" value="DIMETHYL SULFOXIDE REDUCTASE TRANSCRIPTIONAL ACTIVATOR"/>
    <property type="match status" value="1"/>
</dbReference>
<reference evidence="5 6" key="1">
    <citation type="submission" date="2012-11" db="EMBL/GenBank/DDBJ databases">
        <title>FINISHED of Natronococcus occultus SP4, DSM 3396.</title>
        <authorList>
            <consortium name="DOE Joint Genome Institute"/>
            <person name="Eisen J."/>
            <person name="Huntemann M."/>
            <person name="Wei C.-L."/>
            <person name="Han J."/>
            <person name="Detter J.C."/>
            <person name="Han C."/>
            <person name="Tapia R."/>
            <person name="Chen A."/>
            <person name="Kyrpides N."/>
            <person name="Mavromatis K."/>
            <person name="Markowitz V."/>
            <person name="Szeto E."/>
            <person name="Ivanova N."/>
            <person name="Mikhailova N."/>
            <person name="Ovchinnikova G."/>
            <person name="Pagani I."/>
            <person name="Pati A."/>
            <person name="Goodwin L."/>
            <person name="Nordberg H.P."/>
            <person name="Cantor M.N."/>
            <person name="Hua S.X."/>
            <person name="Woyke T."/>
            <person name="Eisen J."/>
            <person name="Klenk H.-P."/>
            <person name="Klenk H.-P."/>
        </authorList>
    </citation>
    <scope>NUCLEOTIDE SEQUENCE [LARGE SCALE GENOMIC DNA]</scope>
    <source>
        <strain evidence="5 6">SP4</strain>
    </source>
</reference>
<evidence type="ECO:0000259" key="3">
    <source>
        <dbReference type="Pfam" id="PF04967"/>
    </source>
</evidence>
<keyword evidence="1" id="KW-0805">Transcription regulation</keyword>
<dbReference type="STRING" id="694430.Natoc_0672"/>
<evidence type="ECO:0000313" key="5">
    <source>
        <dbReference type="EMBL" id="AGB36532.1"/>
    </source>
</evidence>
<keyword evidence="2" id="KW-0804">Transcription</keyword>
<dbReference type="Pfam" id="PF15915">
    <property type="entry name" value="BAT"/>
    <property type="match status" value="1"/>
</dbReference>
<dbReference type="RefSeq" id="WP_015319986.1">
    <property type="nucleotide sequence ID" value="NC_019974.1"/>
</dbReference>
<dbReference type="AlphaFoldDB" id="L0JU39"/>
<dbReference type="InterPro" id="IPR007050">
    <property type="entry name" value="HTH_bacterioopsin"/>
</dbReference>
<proteinExistence type="predicted"/>
<feature type="domain" description="HTH bat-type" evidence="3">
    <location>
        <begin position="156"/>
        <end position="206"/>
    </location>
</feature>
<protein>
    <submittedName>
        <fullName evidence="5">Putative DNA binding protein</fullName>
    </submittedName>
</protein>
<evidence type="ECO:0000256" key="2">
    <source>
        <dbReference type="ARBA" id="ARBA00023163"/>
    </source>
</evidence>
<sequence length="216" mass="24211">MSFIVEFELSTPVLRETATASAKLVIEQVYRSEDGATKLVFWAHGDDPEPIEAALEDDRTVADSSLLEVLSERRLYSAALSDWGADLLIYPEAAVNDITFRDITVAGDGETRIRARVPSREALQDYRESCRERDIPFRLQRIFEESDSGRDYYGVSERQCEALLTALEDGYFDVPRETTLAAVAEELDISDQALSARLRRGQATLLRNTLVTADPT</sequence>
<feature type="domain" description="Bacterioopsin transcriptional activator GAF and HTH associated" evidence="4">
    <location>
        <begin position="11"/>
        <end position="135"/>
    </location>
</feature>
<evidence type="ECO:0000313" key="6">
    <source>
        <dbReference type="Proteomes" id="UP000010878"/>
    </source>
</evidence>
<evidence type="ECO:0000256" key="1">
    <source>
        <dbReference type="ARBA" id="ARBA00023015"/>
    </source>
</evidence>
<dbReference type="EMBL" id="CP003929">
    <property type="protein sequence ID" value="AGB36532.1"/>
    <property type="molecule type" value="Genomic_DNA"/>
</dbReference>
<organism evidence="5 6">
    <name type="scientific">Natronococcus occultus SP4</name>
    <dbReference type="NCBI Taxonomy" id="694430"/>
    <lineage>
        <taxon>Archaea</taxon>
        <taxon>Methanobacteriati</taxon>
        <taxon>Methanobacteriota</taxon>
        <taxon>Stenosarchaea group</taxon>
        <taxon>Halobacteria</taxon>
        <taxon>Halobacteriales</taxon>
        <taxon>Natrialbaceae</taxon>
        <taxon>Natronococcus</taxon>
    </lineage>
</organism>
<dbReference type="PANTHER" id="PTHR34236:SF1">
    <property type="entry name" value="DIMETHYL SULFOXIDE REDUCTASE TRANSCRIPTIONAL ACTIVATOR"/>
    <property type="match status" value="1"/>
</dbReference>